<evidence type="ECO:0000313" key="3">
    <source>
        <dbReference type="Proteomes" id="UP000298111"/>
    </source>
</evidence>
<reference evidence="2 3" key="1">
    <citation type="submission" date="2018-10" db="EMBL/GenBank/DDBJ databases">
        <title>Isolation of pseudouridimycin from Streptomyces albus DSM 40763.</title>
        <authorList>
            <person name="Rosenqvist P."/>
            <person name="Metsae-Ketelae M."/>
            <person name="Virta P."/>
        </authorList>
    </citation>
    <scope>NUCLEOTIDE SEQUENCE [LARGE SCALE GENOMIC DNA]</scope>
    <source>
        <strain evidence="2 3">DSM 40763</strain>
    </source>
</reference>
<dbReference type="EMBL" id="RCIY01000040">
    <property type="protein sequence ID" value="TGG85979.1"/>
    <property type="molecule type" value="Genomic_DNA"/>
</dbReference>
<evidence type="ECO:0000256" key="1">
    <source>
        <dbReference type="SAM" id="MobiDB-lite"/>
    </source>
</evidence>
<dbReference type="Proteomes" id="UP000298111">
    <property type="component" value="Unassembled WGS sequence"/>
</dbReference>
<comment type="caution">
    <text evidence="2">The sequence shown here is derived from an EMBL/GenBank/DDBJ whole genome shotgun (WGS) entry which is preliminary data.</text>
</comment>
<dbReference type="AlphaFoldDB" id="A0A8H1LLJ4"/>
<organism evidence="2 3">
    <name type="scientific">Streptomyces albus</name>
    <dbReference type="NCBI Taxonomy" id="1888"/>
    <lineage>
        <taxon>Bacteria</taxon>
        <taxon>Bacillati</taxon>
        <taxon>Actinomycetota</taxon>
        <taxon>Actinomycetes</taxon>
        <taxon>Kitasatosporales</taxon>
        <taxon>Streptomycetaceae</taxon>
        <taxon>Streptomyces</taxon>
    </lineage>
</organism>
<accession>A0A8H1LLJ4</accession>
<proteinExistence type="predicted"/>
<name>A0A8H1LLJ4_9ACTN</name>
<feature type="region of interest" description="Disordered" evidence="1">
    <location>
        <begin position="1"/>
        <end position="78"/>
    </location>
</feature>
<gene>
    <name evidence="2" type="ORF">D8771_06025</name>
</gene>
<protein>
    <submittedName>
        <fullName evidence="2">Uncharacterized protein</fullName>
    </submittedName>
</protein>
<evidence type="ECO:0000313" key="2">
    <source>
        <dbReference type="EMBL" id="TGG85979.1"/>
    </source>
</evidence>
<sequence>MESGTGRTPAPPRGPADRTLFRVTAPPGATSAGNLPLSPHGTDRQVPHPTGGTHTQGRRPMGWRTVWRLTRAGRPPVG</sequence>